<dbReference type="Pfam" id="PF14072">
    <property type="entry name" value="DndB"/>
    <property type="match status" value="1"/>
</dbReference>
<dbReference type="InterPro" id="IPR017642">
    <property type="entry name" value="DNA_S_mod_DndB"/>
</dbReference>
<dbReference type="RefSeq" id="WP_043403754.1">
    <property type="nucleotide sequence ID" value="NZ_JPMI01000231.1"/>
</dbReference>
<reference evidence="1 2" key="1">
    <citation type="submission" date="2014-07" db="EMBL/GenBank/DDBJ databases">
        <title>Draft Genome Sequence of Gephyronic Acid Producer, Cystobacter violaceus Strain Cb vi76.</title>
        <authorList>
            <person name="Stevens D.C."/>
            <person name="Young J."/>
            <person name="Carmichael R."/>
            <person name="Tan J."/>
            <person name="Taylor R.E."/>
        </authorList>
    </citation>
    <scope>NUCLEOTIDE SEQUENCE [LARGE SCALE GENOMIC DNA]</scope>
    <source>
        <strain evidence="1 2">Cb vi76</strain>
    </source>
</reference>
<sequence>MSRREPEALLRRAIRIEQHPRHPLYLFTLTASELLRVADVSRVSRDQGGALLGYQRPEVKRHVRSITEYLDGPQVLFPNSIILALSSSTLFKQIRGPKVDSGIAEAGTLRIPLPGPGQSKPAWIVDGQQRALALSQCKRQDFPVPVNAFVADEVDLQRDQFLRVNNTRPLPRGLITELLPEVSTLLPSNLAARRAPAALCDLLNRDPQSPFRGLIRRASQDSDARHAAVVTDTAVVKMLQESLSSPSGALFPYRNIASGETDFESVRKLLLMYWKAVRDTFPEAWGRPPTRSRLMHGAGLCAMGRLMDKVMGSIDLNGARTPQVVRAELARIRPICRWTDGNREELGGLAWNEVQNTPQHIRLLSSTLIRAYLNNRRTSA</sequence>
<name>A0A084SN46_9BACT</name>
<dbReference type="NCBIfam" id="NF041060">
    <property type="entry name" value="DpdB"/>
    <property type="match status" value="1"/>
</dbReference>
<evidence type="ECO:0000313" key="1">
    <source>
        <dbReference type="EMBL" id="KFA89881.1"/>
    </source>
</evidence>
<dbReference type="CDD" id="cd16413">
    <property type="entry name" value="DGQHR_domain"/>
    <property type="match status" value="1"/>
</dbReference>
<accession>A0A084SN46</accession>
<dbReference type="AlphaFoldDB" id="A0A084SN46"/>
<dbReference type="InterPro" id="IPR017601">
    <property type="entry name" value="DGQHR-contain_dom"/>
</dbReference>
<dbReference type="Proteomes" id="UP000028547">
    <property type="component" value="Unassembled WGS sequence"/>
</dbReference>
<evidence type="ECO:0008006" key="3">
    <source>
        <dbReference type="Google" id="ProtNLM"/>
    </source>
</evidence>
<comment type="caution">
    <text evidence="1">The sequence shown here is derived from an EMBL/GenBank/DDBJ whole genome shotgun (WGS) entry which is preliminary data.</text>
</comment>
<dbReference type="NCBIfam" id="TIGR03187">
    <property type="entry name" value="DGQHR"/>
    <property type="match status" value="1"/>
</dbReference>
<gene>
    <name evidence="1" type="ORF">Q664_32040</name>
</gene>
<organism evidence="1 2">
    <name type="scientific">Archangium violaceum Cb vi76</name>
    <dbReference type="NCBI Taxonomy" id="1406225"/>
    <lineage>
        <taxon>Bacteria</taxon>
        <taxon>Pseudomonadati</taxon>
        <taxon>Myxococcota</taxon>
        <taxon>Myxococcia</taxon>
        <taxon>Myxococcales</taxon>
        <taxon>Cystobacterineae</taxon>
        <taxon>Archangiaceae</taxon>
        <taxon>Archangium</taxon>
    </lineage>
</organism>
<proteinExistence type="predicted"/>
<dbReference type="EMBL" id="JPMI01000231">
    <property type="protein sequence ID" value="KFA89881.1"/>
    <property type="molecule type" value="Genomic_DNA"/>
</dbReference>
<protein>
    <recommendedName>
        <fullName evidence="3">DGQHR domain-containing protein</fullName>
    </recommendedName>
</protein>
<evidence type="ECO:0000313" key="2">
    <source>
        <dbReference type="Proteomes" id="UP000028547"/>
    </source>
</evidence>